<feature type="non-terminal residue" evidence="3">
    <location>
        <position position="1"/>
    </location>
</feature>
<dbReference type="EMBL" id="CAJOBA010036988">
    <property type="protein sequence ID" value="CAF4033661.1"/>
    <property type="molecule type" value="Genomic_DNA"/>
</dbReference>
<protein>
    <submittedName>
        <fullName evidence="3">Uncharacterized protein</fullName>
    </submittedName>
</protein>
<evidence type="ECO:0000313" key="6">
    <source>
        <dbReference type="Proteomes" id="UP000663829"/>
    </source>
</evidence>
<dbReference type="EMBL" id="CAJNOK010015447">
    <property type="protein sequence ID" value="CAF1225587.1"/>
    <property type="molecule type" value="Genomic_DNA"/>
</dbReference>
<gene>
    <name evidence="3" type="ORF">GPM918_LOCUS40036</name>
    <name evidence="2" type="ORF">OVA965_LOCUS25128</name>
    <name evidence="5" type="ORF">SRO942_LOCUS40953</name>
    <name evidence="4" type="ORF">TMI583_LOCUS25852</name>
</gene>
<keyword evidence="6" id="KW-1185">Reference proteome</keyword>
<dbReference type="Proteomes" id="UP000681722">
    <property type="component" value="Unassembled WGS sequence"/>
</dbReference>
<evidence type="ECO:0000313" key="5">
    <source>
        <dbReference type="EMBL" id="CAF4427345.1"/>
    </source>
</evidence>
<keyword evidence="1" id="KW-0812">Transmembrane</keyword>
<evidence type="ECO:0000313" key="2">
    <source>
        <dbReference type="EMBL" id="CAF1225587.1"/>
    </source>
</evidence>
<comment type="caution">
    <text evidence="3">The sequence shown here is derived from an EMBL/GenBank/DDBJ whole genome shotgun (WGS) entry which is preliminary data.</text>
</comment>
<dbReference type="Proteomes" id="UP000677228">
    <property type="component" value="Unassembled WGS sequence"/>
</dbReference>
<sequence>NKPDFLGQIDEQLSNVSKYRIGLKLCDQNSPSLCLNVSVIVIVSDIKPNLFIDQHQMCLKYERRSWLPVGPIELALFALSFLFIIGTLALSLIICRLKGIRMCLATKLISYMEKKYGLSDAHLNTKNNSTKMMEYFIQ</sequence>
<evidence type="ECO:0000313" key="3">
    <source>
        <dbReference type="EMBL" id="CAF1565260.1"/>
    </source>
</evidence>
<dbReference type="EMBL" id="CAJNOQ010028930">
    <property type="protein sequence ID" value="CAF1565260.1"/>
    <property type="molecule type" value="Genomic_DNA"/>
</dbReference>
<dbReference type="AlphaFoldDB" id="A0A815Y3D8"/>
<evidence type="ECO:0000256" key="1">
    <source>
        <dbReference type="SAM" id="Phobius"/>
    </source>
</evidence>
<dbReference type="EMBL" id="CAJOBC010094713">
    <property type="protein sequence ID" value="CAF4427345.1"/>
    <property type="molecule type" value="Genomic_DNA"/>
</dbReference>
<dbReference type="Proteomes" id="UP000663829">
    <property type="component" value="Unassembled WGS sequence"/>
</dbReference>
<proteinExistence type="predicted"/>
<dbReference type="Proteomes" id="UP000682733">
    <property type="component" value="Unassembled WGS sequence"/>
</dbReference>
<keyword evidence="1" id="KW-1133">Transmembrane helix</keyword>
<reference evidence="3" key="1">
    <citation type="submission" date="2021-02" db="EMBL/GenBank/DDBJ databases">
        <authorList>
            <person name="Nowell W R."/>
        </authorList>
    </citation>
    <scope>NUCLEOTIDE SEQUENCE</scope>
</reference>
<evidence type="ECO:0000313" key="4">
    <source>
        <dbReference type="EMBL" id="CAF4033661.1"/>
    </source>
</evidence>
<keyword evidence="1" id="KW-0472">Membrane</keyword>
<name>A0A815Y3D8_9BILA</name>
<organism evidence="3 6">
    <name type="scientific">Didymodactylos carnosus</name>
    <dbReference type="NCBI Taxonomy" id="1234261"/>
    <lineage>
        <taxon>Eukaryota</taxon>
        <taxon>Metazoa</taxon>
        <taxon>Spiralia</taxon>
        <taxon>Gnathifera</taxon>
        <taxon>Rotifera</taxon>
        <taxon>Eurotatoria</taxon>
        <taxon>Bdelloidea</taxon>
        <taxon>Philodinida</taxon>
        <taxon>Philodinidae</taxon>
        <taxon>Didymodactylos</taxon>
    </lineage>
</organism>
<feature type="transmembrane region" description="Helical" evidence="1">
    <location>
        <begin position="74"/>
        <end position="95"/>
    </location>
</feature>
<accession>A0A815Y3D8</accession>